<accession>A0ABY4BI17</accession>
<protein>
    <submittedName>
        <fullName evidence="1">Uncharacterized protein</fullName>
    </submittedName>
</protein>
<dbReference type="RefSeq" id="WP_243575887.1">
    <property type="nucleotide sequence ID" value="NZ_CP094529.1"/>
</dbReference>
<reference evidence="1 2" key="1">
    <citation type="submission" date="2022-03" db="EMBL/GenBank/DDBJ databases">
        <title>Chryseobacterium sp. isolated from the Andong Sikhe.</title>
        <authorList>
            <person name="Won M."/>
            <person name="Kim S.-J."/>
            <person name="Kwon S.-W."/>
        </authorList>
    </citation>
    <scope>NUCLEOTIDE SEQUENCE [LARGE SCALE GENOMIC DNA]</scope>
    <source>
        <strain evidence="1 2">ADR-1</strain>
    </source>
</reference>
<organism evidence="1 2">
    <name type="scientific">Chryseobacterium oryzae</name>
    <dbReference type="NCBI Taxonomy" id="2929799"/>
    <lineage>
        <taxon>Bacteria</taxon>
        <taxon>Pseudomonadati</taxon>
        <taxon>Bacteroidota</taxon>
        <taxon>Flavobacteriia</taxon>
        <taxon>Flavobacteriales</taxon>
        <taxon>Weeksellaceae</taxon>
        <taxon>Chryseobacterium group</taxon>
        <taxon>Chryseobacterium</taxon>
    </lineage>
</organism>
<evidence type="ECO:0000313" key="2">
    <source>
        <dbReference type="Proteomes" id="UP000831068"/>
    </source>
</evidence>
<sequence>MFLENENNKIIGIIYSKDLKVKHVFKVNKLQSNISFIYKYSRKINKGYNPENSYKRNEVFQIKKLDSLKYEFIVYKDASRKKKIIDATVNLEIGDFDYINFGIDHIITRDAEKQLRGMLDPNKKFMVKSVEYKYNSNVSKFNILEGIQKVDLTIELPKILKEPEHWSDFKD</sequence>
<gene>
    <name evidence="1" type="ORF">MTP08_09890</name>
</gene>
<dbReference type="EMBL" id="CP094529">
    <property type="protein sequence ID" value="UOE37378.1"/>
    <property type="molecule type" value="Genomic_DNA"/>
</dbReference>
<name>A0ABY4BI17_9FLAO</name>
<evidence type="ECO:0000313" key="1">
    <source>
        <dbReference type="EMBL" id="UOE37378.1"/>
    </source>
</evidence>
<keyword evidence="2" id="KW-1185">Reference proteome</keyword>
<proteinExistence type="predicted"/>
<dbReference type="Proteomes" id="UP000831068">
    <property type="component" value="Chromosome"/>
</dbReference>